<evidence type="ECO:0000256" key="3">
    <source>
        <dbReference type="ARBA" id="ARBA00001946"/>
    </source>
</evidence>
<evidence type="ECO:0000256" key="20">
    <source>
        <dbReference type="ARBA" id="ARBA00023211"/>
    </source>
</evidence>
<evidence type="ECO:0000256" key="17">
    <source>
        <dbReference type="ARBA" id="ARBA00023012"/>
    </source>
</evidence>
<keyword evidence="20" id="KW-0464">Manganese</keyword>
<dbReference type="SMART" id="SM00387">
    <property type="entry name" value="HATPase_c"/>
    <property type="match status" value="1"/>
</dbReference>
<dbReference type="EC" id="2.7.13.3" evidence="5"/>
<dbReference type="Pfam" id="PF00512">
    <property type="entry name" value="HisKA"/>
    <property type="match status" value="1"/>
</dbReference>
<evidence type="ECO:0000256" key="19">
    <source>
        <dbReference type="ARBA" id="ARBA00023026"/>
    </source>
</evidence>
<protein>
    <recommendedName>
        <fullName evidence="21">Signal transduction histidine-protein kinase/phosphatase MprB</fullName>
        <ecNumber evidence="5">2.7.13.3</ecNumber>
    </recommendedName>
    <alternativeName>
        <fullName evidence="22">Mycobacterial persistence regulator B</fullName>
    </alternativeName>
</protein>
<dbReference type="GO" id="GO:0004721">
    <property type="term" value="F:phosphoprotein phosphatase activity"/>
    <property type="evidence" value="ECO:0007669"/>
    <property type="project" value="UniProtKB-KW"/>
</dbReference>
<dbReference type="Gene3D" id="1.10.287.130">
    <property type="match status" value="1"/>
</dbReference>
<sequence length="316" mass="33419">MITMLMAGGLGVAVVMVSFGAGVVVALKQSRKLSAPLIYLAAAAEQVGSGQTRPQMEKSGIEEIDLVYEELVRTADRMAGRISAERQFSADASHQLRSPLAALSMRLEEIEYLSNDEDVREEAANCLEQVERLAGVVNDLLAVSRSENAGGNEAVPLGPVFEQQREEWQRSYETVGRELTFEDNAGVAVLSRPGSLSQIIATLIENSLRYGEGTTSVVASKSGRGVMIHVTDGGPGVAPENVDSIFTKGFSTGGSTGIGLPLAKNLAEADGGRLELSKASPPTFALALNAVPQSLNPSKILPAGSIISVGARRRRR</sequence>
<keyword evidence="12" id="KW-0378">Hydrolase</keyword>
<keyword evidence="11 25" id="KW-0418">Kinase</keyword>
<evidence type="ECO:0000256" key="9">
    <source>
        <dbReference type="ARBA" id="ARBA00022692"/>
    </source>
</evidence>
<evidence type="ECO:0000259" key="23">
    <source>
        <dbReference type="PROSITE" id="PS50109"/>
    </source>
</evidence>
<evidence type="ECO:0000256" key="12">
    <source>
        <dbReference type="ARBA" id="ARBA00022801"/>
    </source>
</evidence>
<evidence type="ECO:0000313" key="25">
    <source>
        <dbReference type="EMBL" id="PWF27784.1"/>
    </source>
</evidence>
<dbReference type="PANTHER" id="PTHR44936:SF9">
    <property type="entry name" value="SENSOR PROTEIN CREC"/>
    <property type="match status" value="1"/>
</dbReference>
<name>A0A2V1KGG0_9ACTO</name>
<comment type="cofactor">
    <cofactor evidence="3">
        <name>Mg(2+)</name>
        <dbReference type="ChEBI" id="CHEBI:18420"/>
    </cofactor>
</comment>
<feature type="domain" description="HAMP" evidence="24">
    <location>
        <begin position="31"/>
        <end position="83"/>
    </location>
</feature>
<comment type="caution">
    <text evidence="25">The sequence shown here is derived from an EMBL/GenBank/DDBJ whole genome shotgun (WGS) entry which is preliminary data.</text>
</comment>
<evidence type="ECO:0000256" key="7">
    <source>
        <dbReference type="ARBA" id="ARBA00022553"/>
    </source>
</evidence>
<evidence type="ECO:0000256" key="13">
    <source>
        <dbReference type="ARBA" id="ARBA00022840"/>
    </source>
</evidence>
<dbReference type="OrthoDB" id="5499837at2"/>
<evidence type="ECO:0000259" key="24">
    <source>
        <dbReference type="PROSITE" id="PS50885"/>
    </source>
</evidence>
<dbReference type="PROSITE" id="PS50109">
    <property type="entry name" value="HIS_KIN"/>
    <property type="match status" value="1"/>
</dbReference>
<evidence type="ECO:0000256" key="8">
    <source>
        <dbReference type="ARBA" id="ARBA00022679"/>
    </source>
</evidence>
<dbReference type="Gene3D" id="3.30.565.10">
    <property type="entry name" value="Histidine kinase-like ATPase, C-terminal domain"/>
    <property type="match status" value="1"/>
</dbReference>
<dbReference type="InterPro" id="IPR036097">
    <property type="entry name" value="HisK_dim/P_sf"/>
</dbReference>
<dbReference type="Proteomes" id="UP000245283">
    <property type="component" value="Unassembled WGS sequence"/>
</dbReference>
<dbReference type="InterPro" id="IPR003660">
    <property type="entry name" value="HAMP_dom"/>
</dbReference>
<evidence type="ECO:0000313" key="26">
    <source>
        <dbReference type="Proteomes" id="UP000245283"/>
    </source>
</evidence>
<comment type="catalytic activity">
    <reaction evidence="1">
        <text>ATP + protein L-histidine = ADP + protein N-phospho-L-histidine.</text>
        <dbReference type="EC" id="2.7.13.3"/>
    </reaction>
</comment>
<dbReference type="PRINTS" id="PR00344">
    <property type="entry name" value="BCTRLSENSOR"/>
</dbReference>
<evidence type="ECO:0000256" key="4">
    <source>
        <dbReference type="ARBA" id="ARBA00004651"/>
    </source>
</evidence>
<keyword evidence="9" id="KW-0812">Transmembrane</keyword>
<evidence type="ECO:0000256" key="2">
    <source>
        <dbReference type="ARBA" id="ARBA00001936"/>
    </source>
</evidence>
<dbReference type="SMART" id="SM00388">
    <property type="entry name" value="HisKA"/>
    <property type="match status" value="1"/>
</dbReference>
<evidence type="ECO:0000256" key="10">
    <source>
        <dbReference type="ARBA" id="ARBA00022741"/>
    </source>
</evidence>
<keyword evidence="19" id="KW-0843">Virulence</keyword>
<evidence type="ECO:0000256" key="22">
    <source>
        <dbReference type="ARBA" id="ARBA00041776"/>
    </source>
</evidence>
<keyword evidence="18" id="KW-0346">Stress response</keyword>
<dbReference type="InterPro" id="IPR036890">
    <property type="entry name" value="HATPase_C_sf"/>
</dbReference>
<dbReference type="PANTHER" id="PTHR44936">
    <property type="entry name" value="SENSOR PROTEIN CREC"/>
    <property type="match status" value="1"/>
</dbReference>
<feature type="domain" description="Histidine kinase" evidence="23">
    <location>
        <begin position="91"/>
        <end position="292"/>
    </location>
</feature>
<organism evidence="25 26">
    <name type="scientific">Ancrocorticia populi</name>
    <dbReference type="NCBI Taxonomy" id="2175228"/>
    <lineage>
        <taxon>Bacteria</taxon>
        <taxon>Bacillati</taxon>
        <taxon>Actinomycetota</taxon>
        <taxon>Actinomycetes</taxon>
        <taxon>Actinomycetales</taxon>
        <taxon>Actinomycetaceae</taxon>
        <taxon>Ancrocorticia</taxon>
    </lineage>
</organism>
<dbReference type="Pfam" id="PF02518">
    <property type="entry name" value="HATPase_c"/>
    <property type="match status" value="1"/>
</dbReference>
<dbReference type="SUPFAM" id="SSF47384">
    <property type="entry name" value="Homodimeric domain of signal transducing histidine kinase"/>
    <property type="match status" value="1"/>
</dbReference>
<gene>
    <name evidence="25" type="ORF">DD236_03220</name>
</gene>
<keyword evidence="16" id="KW-1133">Transmembrane helix</keyword>
<keyword evidence="17" id="KW-0902">Two-component regulatory system</keyword>
<proteinExistence type="predicted"/>
<evidence type="ECO:0000256" key="6">
    <source>
        <dbReference type="ARBA" id="ARBA00022475"/>
    </source>
</evidence>
<keyword evidence="15" id="KW-0904">Protein phosphatase</keyword>
<keyword evidence="14" id="KW-0460">Magnesium</keyword>
<keyword evidence="26" id="KW-1185">Reference proteome</keyword>
<dbReference type="InterPro" id="IPR050980">
    <property type="entry name" value="2C_sensor_his_kinase"/>
</dbReference>
<keyword evidence="16" id="KW-0472">Membrane</keyword>
<dbReference type="AlphaFoldDB" id="A0A2V1KGG0"/>
<dbReference type="EMBL" id="QETB01000001">
    <property type="protein sequence ID" value="PWF27784.1"/>
    <property type="molecule type" value="Genomic_DNA"/>
</dbReference>
<dbReference type="InterPro" id="IPR005467">
    <property type="entry name" value="His_kinase_dom"/>
</dbReference>
<dbReference type="GO" id="GO:0005886">
    <property type="term" value="C:plasma membrane"/>
    <property type="evidence" value="ECO:0007669"/>
    <property type="project" value="UniProtKB-SubCell"/>
</dbReference>
<evidence type="ECO:0000256" key="5">
    <source>
        <dbReference type="ARBA" id="ARBA00012438"/>
    </source>
</evidence>
<dbReference type="GO" id="GO:0000155">
    <property type="term" value="F:phosphorelay sensor kinase activity"/>
    <property type="evidence" value="ECO:0007669"/>
    <property type="project" value="InterPro"/>
</dbReference>
<evidence type="ECO:0000256" key="14">
    <source>
        <dbReference type="ARBA" id="ARBA00022842"/>
    </source>
</evidence>
<dbReference type="PROSITE" id="PS50885">
    <property type="entry name" value="HAMP"/>
    <property type="match status" value="1"/>
</dbReference>
<evidence type="ECO:0000256" key="16">
    <source>
        <dbReference type="ARBA" id="ARBA00022989"/>
    </source>
</evidence>
<dbReference type="InterPro" id="IPR003661">
    <property type="entry name" value="HisK_dim/P_dom"/>
</dbReference>
<keyword evidence="10" id="KW-0547">Nucleotide-binding</keyword>
<comment type="subcellular location">
    <subcellularLocation>
        <location evidence="4">Cell membrane</location>
        <topology evidence="4">Multi-pass membrane protein</topology>
    </subcellularLocation>
</comment>
<evidence type="ECO:0000256" key="18">
    <source>
        <dbReference type="ARBA" id="ARBA00023016"/>
    </source>
</evidence>
<comment type="cofactor">
    <cofactor evidence="2">
        <name>Mn(2+)</name>
        <dbReference type="ChEBI" id="CHEBI:29035"/>
    </cofactor>
</comment>
<dbReference type="InterPro" id="IPR003594">
    <property type="entry name" value="HATPase_dom"/>
</dbReference>
<dbReference type="SUPFAM" id="SSF55874">
    <property type="entry name" value="ATPase domain of HSP90 chaperone/DNA topoisomerase II/histidine kinase"/>
    <property type="match status" value="1"/>
</dbReference>
<evidence type="ECO:0000256" key="15">
    <source>
        <dbReference type="ARBA" id="ARBA00022912"/>
    </source>
</evidence>
<reference evidence="26" key="1">
    <citation type="submission" date="2018-05" db="EMBL/GenBank/DDBJ databases">
        <authorList>
            <person name="Li Y."/>
        </authorList>
    </citation>
    <scope>NUCLEOTIDE SEQUENCE [LARGE SCALE GENOMIC DNA]</scope>
    <source>
        <strain evidence="26">sk1b4</strain>
    </source>
</reference>
<evidence type="ECO:0000256" key="21">
    <source>
        <dbReference type="ARBA" id="ARBA00040454"/>
    </source>
</evidence>
<keyword evidence="13" id="KW-0067">ATP-binding</keyword>
<accession>A0A2V1KGG0</accession>
<keyword evidence="7" id="KW-0597">Phosphoprotein</keyword>
<keyword evidence="6" id="KW-1003">Cell membrane</keyword>
<evidence type="ECO:0000256" key="11">
    <source>
        <dbReference type="ARBA" id="ARBA00022777"/>
    </source>
</evidence>
<keyword evidence="8" id="KW-0808">Transferase</keyword>
<dbReference type="CDD" id="cd00082">
    <property type="entry name" value="HisKA"/>
    <property type="match status" value="1"/>
</dbReference>
<dbReference type="GO" id="GO:0005524">
    <property type="term" value="F:ATP binding"/>
    <property type="evidence" value="ECO:0007669"/>
    <property type="project" value="UniProtKB-KW"/>
</dbReference>
<evidence type="ECO:0000256" key="1">
    <source>
        <dbReference type="ARBA" id="ARBA00000085"/>
    </source>
</evidence>
<dbReference type="InterPro" id="IPR004358">
    <property type="entry name" value="Sig_transdc_His_kin-like_C"/>
</dbReference>